<reference evidence="5 6" key="1">
    <citation type="submission" date="2018-07" db="EMBL/GenBank/DDBJ databases">
        <title>Genomic Encyclopedia of Type Strains, Phase III (KMG-III): the genomes of soil and plant-associated and newly described type strains.</title>
        <authorList>
            <person name="Whitman W."/>
        </authorList>
    </citation>
    <scope>NUCLEOTIDE SEQUENCE [LARGE SCALE GENOMIC DNA]</scope>
    <source>
        <strain evidence="5 6">CECT 8488</strain>
    </source>
</reference>
<dbReference type="PANTHER" id="PTHR43900">
    <property type="entry name" value="GLUTATHIONE S-TRANSFERASE RHO"/>
    <property type="match status" value="1"/>
</dbReference>
<evidence type="ECO:0000256" key="1">
    <source>
        <dbReference type="ARBA" id="ARBA00012452"/>
    </source>
</evidence>
<dbReference type="CDD" id="cd00570">
    <property type="entry name" value="GST_N_family"/>
    <property type="match status" value="1"/>
</dbReference>
<dbReference type="InterPro" id="IPR036282">
    <property type="entry name" value="Glutathione-S-Trfase_C_sf"/>
</dbReference>
<dbReference type="InterPro" id="IPR036249">
    <property type="entry name" value="Thioredoxin-like_sf"/>
</dbReference>
<feature type="domain" description="GST N-terminal" evidence="3">
    <location>
        <begin position="2"/>
        <end position="78"/>
    </location>
</feature>
<evidence type="ECO:0000256" key="2">
    <source>
        <dbReference type="ARBA" id="ARBA00022679"/>
    </source>
</evidence>
<evidence type="ECO:0000313" key="5">
    <source>
        <dbReference type="EMBL" id="RED52125.1"/>
    </source>
</evidence>
<dbReference type="InterPro" id="IPR040079">
    <property type="entry name" value="Glutathione_S-Trfase"/>
</dbReference>
<dbReference type="RefSeq" id="WP_115935679.1">
    <property type="nucleotide sequence ID" value="NZ_QRDW01000002.1"/>
</dbReference>
<dbReference type="CDD" id="cd00299">
    <property type="entry name" value="GST_C_family"/>
    <property type="match status" value="1"/>
</dbReference>
<dbReference type="InterPro" id="IPR004046">
    <property type="entry name" value="GST_C"/>
</dbReference>
<dbReference type="GO" id="GO:0043295">
    <property type="term" value="F:glutathione binding"/>
    <property type="evidence" value="ECO:0007669"/>
    <property type="project" value="TreeGrafter"/>
</dbReference>
<dbReference type="SFLD" id="SFLDS00019">
    <property type="entry name" value="Glutathione_Transferase_(cytos"/>
    <property type="match status" value="1"/>
</dbReference>
<dbReference type="PANTHER" id="PTHR43900:SF3">
    <property type="entry name" value="GLUTATHIONE S-TRANSFERASE RHO"/>
    <property type="match status" value="1"/>
</dbReference>
<dbReference type="GO" id="GO:0004364">
    <property type="term" value="F:glutathione transferase activity"/>
    <property type="evidence" value="ECO:0007669"/>
    <property type="project" value="UniProtKB-EC"/>
</dbReference>
<evidence type="ECO:0000259" key="4">
    <source>
        <dbReference type="PROSITE" id="PS50405"/>
    </source>
</evidence>
<dbReference type="PROSITE" id="PS50404">
    <property type="entry name" value="GST_NTER"/>
    <property type="match status" value="1"/>
</dbReference>
<proteinExistence type="predicted"/>
<dbReference type="SFLD" id="SFLDG00358">
    <property type="entry name" value="Main_(cytGST)"/>
    <property type="match status" value="1"/>
</dbReference>
<dbReference type="EC" id="2.5.1.18" evidence="1"/>
<dbReference type="Pfam" id="PF13417">
    <property type="entry name" value="GST_N_3"/>
    <property type="match status" value="1"/>
</dbReference>
<dbReference type="EMBL" id="QRDW01000002">
    <property type="protein sequence ID" value="RED52125.1"/>
    <property type="molecule type" value="Genomic_DNA"/>
</dbReference>
<comment type="caution">
    <text evidence="5">The sequence shown here is derived from an EMBL/GenBank/DDBJ whole genome shotgun (WGS) entry which is preliminary data.</text>
</comment>
<dbReference type="GO" id="GO:0005737">
    <property type="term" value="C:cytoplasm"/>
    <property type="evidence" value="ECO:0007669"/>
    <property type="project" value="TreeGrafter"/>
</dbReference>
<dbReference type="OrthoDB" id="9810080at2"/>
<dbReference type="AlphaFoldDB" id="A0A3D9HRU2"/>
<accession>A0A3D9HRU2</accession>
<dbReference type="Gene3D" id="1.20.1050.10">
    <property type="match status" value="1"/>
</dbReference>
<dbReference type="PROSITE" id="PS50405">
    <property type="entry name" value="GST_CTER"/>
    <property type="match status" value="1"/>
</dbReference>
<dbReference type="Pfam" id="PF00043">
    <property type="entry name" value="GST_C"/>
    <property type="match status" value="1"/>
</dbReference>
<dbReference type="Gene3D" id="3.40.30.10">
    <property type="entry name" value="Glutaredoxin"/>
    <property type="match status" value="1"/>
</dbReference>
<evidence type="ECO:0000313" key="6">
    <source>
        <dbReference type="Proteomes" id="UP000256845"/>
    </source>
</evidence>
<protein>
    <recommendedName>
        <fullName evidence="1">glutathione transferase</fullName>
        <ecNumber evidence="1">2.5.1.18</ecNumber>
    </recommendedName>
</protein>
<sequence>MTDLTIIGIPQSTYVRSIRMLCLEKGIEHIHEPAMPHSDAVTAINPFGRVPVMRHGDFKLAESEAIARYLEKSFPQGPAFLPTDPMAAASVDQWISRINTEYYRPCILDYLFGYIFPKTEDGQPDRARIDTALESVEKCLNLADKSIGAYGHLAREELSYADLALFPILFYLSQTPESSAMIADSNHLSGYMERIGERDSARATLPPPPPK</sequence>
<feature type="domain" description="GST C-terminal" evidence="4">
    <location>
        <begin position="84"/>
        <end position="211"/>
    </location>
</feature>
<keyword evidence="6" id="KW-1185">Reference proteome</keyword>
<dbReference type="SUPFAM" id="SSF52833">
    <property type="entry name" value="Thioredoxin-like"/>
    <property type="match status" value="1"/>
</dbReference>
<name>A0A3D9HRU2_9PROT</name>
<dbReference type="InterPro" id="IPR010987">
    <property type="entry name" value="Glutathione-S-Trfase_C-like"/>
</dbReference>
<gene>
    <name evidence="5" type="ORF">DFP90_102143</name>
</gene>
<dbReference type="Proteomes" id="UP000256845">
    <property type="component" value="Unassembled WGS sequence"/>
</dbReference>
<organism evidence="5 6">
    <name type="scientific">Aestuariispira insulae</name>
    <dbReference type="NCBI Taxonomy" id="1461337"/>
    <lineage>
        <taxon>Bacteria</taxon>
        <taxon>Pseudomonadati</taxon>
        <taxon>Pseudomonadota</taxon>
        <taxon>Alphaproteobacteria</taxon>
        <taxon>Rhodospirillales</taxon>
        <taxon>Kiloniellaceae</taxon>
        <taxon>Aestuariispira</taxon>
    </lineage>
</organism>
<keyword evidence="2 5" id="KW-0808">Transferase</keyword>
<dbReference type="InterPro" id="IPR004045">
    <property type="entry name" value="Glutathione_S-Trfase_N"/>
</dbReference>
<dbReference type="SUPFAM" id="SSF47616">
    <property type="entry name" value="GST C-terminal domain-like"/>
    <property type="match status" value="1"/>
</dbReference>
<evidence type="ECO:0000259" key="3">
    <source>
        <dbReference type="PROSITE" id="PS50404"/>
    </source>
</evidence>